<name>E5XTA2_SEGRC</name>
<feature type="domain" description="SIS" evidence="2">
    <location>
        <begin position="198"/>
        <end position="337"/>
    </location>
</feature>
<evidence type="ECO:0000259" key="2">
    <source>
        <dbReference type="PROSITE" id="PS51464"/>
    </source>
</evidence>
<accession>E5XTA2</accession>
<protein>
    <recommendedName>
        <fullName evidence="2">SIS domain-containing protein</fullName>
    </recommendedName>
</protein>
<keyword evidence="1" id="KW-0677">Repeat</keyword>
<comment type="caution">
    <text evidence="3">The sequence shown here is derived from an EMBL/GenBank/DDBJ whole genome shotgun (WGS) entry which is preliminary data.</text>
</comment>
<dbReference type="SUPFAM" id="SSF53697">
    <property type="entry name" value="SIS domain"/>
    <property type="match status" value="1"/>
</dbReference>
<evidence type="ECO:0000313" key="3">
    <source>
        <dbReference type="EMBL" id="EFV12433.1"/>
    </source>
</evidence>
<dbReference type="HOGENOM" id="CLU_012520_2_1_11"/>
<dbReference type="CDD" id="cd05009">
    <property type="entry name" value="SIS_GlmS_GlmD_2"/>
    <property type="match status" value="1"/>
</dbReference>
<organism evidence="3 4">
    <name type="scientific">Segniliparus rugosus (strain ATCC BAA-974 / DSM 45345 / CCUG 50838 / CIP 108380 / JCM 13579 / CDC 945)</name>
    <dbReference type="NCBI Taxonomy" id="679197"/>
    <lineage>
        <taxon>Bacteria</taxon>
        <taxon>Bacillati</taxon>
        <taxon>Actinomycetota</taxon>
        <taxon>Actinomycetes</taxon>
        <taxon>Mycobacteriales</taxon>
        <taxon>Segniliparaceae</taxon>
        <taxon>Segniliparus</taxon>
    </lineage>
</organism>
<evidence type="ECO:0000313" key="4">
    <source>
        <dbReference type="Proteomes" id="UP000004816"/>
    </source>
</evidence>
<dbReference type="Pfam" id="PF01380">
    <property type="entry name" value="SIS"/>
    <property type="match status" value="2"/>
</dbReference>
<feature type="domain" description="SIS" evidence="2">
    <location>
        <begin position="33"/>
        <end position="175"/>
    </location>
</feature>
<sequence>MSAPGSLMEAEIREQPEAWSRFLANGLGSVVRAARRIAEFGPKHVIFAARGTSGHAALYAKYLFETLLSVPAGFASPASLTVYGARPDYAGALVIGISQSGGSPDLARSLAAAREGGALTLAVTNASGSPLAQAAHEHIDVLAGPERAVAATKSYTAQLLALHSLVGALRGETDETARTLPGLARELLDRQEEAVVRLAERYRFASRAVAVGRGYSSATAKEAALKLMETSYLFALPFSAADLLHGPLAALDALTPVLLVAAEGRGGEAARSVLPELRRQGADVVCLGSEESVRAAGAGIVLPGPVAEAASPLLEVLPAQALALRLALLRGENPDSPRGLSKVTKTL</sequence>
<dbReference type="GO" id="GO:0097367">
    <property type="term" value="F:carbohydrate derivative binding"/>
    <property type="evidence" value="ECO:0007669"/>
    <property type="project" value="InterPro"/>
</dbReference>
<dbReference type="GO" id="GO:1901135">
    <property type="term" value="P:carbohydrate derivative metabolic process"/>
    <property type="evidence" value="ECO:0007669"/>
    <property type="project" value="InterPro"/>
</dbReference>
<dbReference type="EMBL" id="ACZI02000002">
    <property type="protein sequence ID" value="EFV12433.1"/>
    <property type="molecule type" value="Genomic_DNA"/>
</dbReference>
<keyword evidence="4" id="KW-1185">Reference proteome</keyword>
<dbReference type="AlphaFoldDB" id="E5XTA2"/>
<dbReference type="STRING" id="679197.HMPREF9336_02724"/>
<dbReference type="eggNOG" id="COG0449">
    <property type="taxonomic scope" value="Bacteria"/>
</dbReference>
<dbReference type="OrthoDB" id="9761808at2"/>
<dbReference type="InterPro" id="IPR046348">
    <property type="entry name" value="SIS_dom_sf"/>
</dbReference>
<dbReference type="InterPro" id="IPR035466">
    <property type="entry name" value="GlmS/AgaS_SIS"/>
</dbReference>
<dbReference type="CDD" id="cd05008">
    <property type="entry name" value="SIS_GlmS_GlmD_1"/>
    <property type="match status" value="1"/>
</dbReference>
<dbReference type="InterPro" id="IPR035490">
    <property type="entry name" value="GlmS/FrlB_SIS"/>
</dbReference>
<dbReference type="InterPro" id="IPR001347">
    <property type="entry name" value="SIS_dom"/>
</dbReference>
<evidence type="ECO:0000256" key="1">
    <source>
        <dbReference type="ARBA" id="ARBA00022737"/>
    </source>
</evidence>
<reference evidence="3 4" key="1">
    <citation type="journal article" date="2011" name="Stand. Genomic Sci.">
        <title>High quality draft genome sequence of Segniliparus rugosus CDC 945(T)= (ATCC BAA-974(T)).</title>
        <authorList>
            <person name="Earl A.M."/>
            <person name="Desjardins C.A."/>
            <person name="Fitzgerald M.G."/>
            <person name="Arachchi H.M."/>
            <person name="Zeng Q."/>
            <person name="Mehta T."/>
            <person name="Griggs A."/>
            <person name="Birren B.W."/>
            <person name="Toney N.C."/>
            <person name="Carr J."/>
            <person name="Posey J."/>
            <person name="Butler W.R."/>
        </authorList>
    </citation>
    <scope>NUCLEOTIDE SEQUENCE [LARGE SCALE GENOMIC DNA]</scope>
    <source>
        <strain evidence="4">ATCC BAA-974 / DSM 45345 / CCUG 50838 / CIP 108380 / JCM 13579 / CDC 945</strain>
    </source>
</reference>
<proteinExistence type="predicted"/>
<dbReference type="PROSITE" id="PS51464">
    <property type="entry name" value="SIS"/>
    <property type="match status" value="2"/>
</dbReference>
<dbReference type="PANTHER" id="PTHR10937:SF8">
    <property type="entry name" value="AMINOTRANSFERASE-RELATED"/>
    <property type="match status" value="1"/>
</dbReference>
<dbReference type="Proteomes" id="UP000004816">
    <property type="component" value="Unassembled WGS sequence"/>
</dbReference>
<dbReference type="PANTHER" id="PTHR10937">
    <property type="entry name" value="GLUCOSAMINE--FRUCTOSE-6-PHOSPHATE AMINOTRANSFERASE, ISOMERIZING"/>
    <property type="match status" value="1"/>
</dbReference>
<gene>
    <name evidence="3" type="ORF">HMPREF9336_02724</name>
</gene>
<dbReference type="Gene3D" id="3.40.50.10490">
    <property type="entry name" value="Glucose-6-phosphate isomerase like protein, domain 1"/>
    <property type="match status" value="2"/>
</dbReference>